<evidence type="ECO:0000256" key="9">
    <source>
        <dbReference type="ARBA" id="ARBA00023049"/>
    </source>
</evidence>
<organism evidence="14 15">
    <name type="scientific">Zarconia navalis LEGE 11467</name>
    <dbReference type="NCBI Taxonomy" id="1828826"/>
    <lineage>
        <taxon>Bacteria</taxon>
        <taxon>Bacillati</taxon>
        <taxon>Cyanobacteriota</taxon>
        <taxon>Cyanophyceae</taxon>
        <taxon>Oscillatoriophycideae</taxon>
        <taxon>Oscillatoriales</taxon>
        <taxon>Oscillatoriales incertae sedis</taxon>
        <taxon>Zarconia</taxon>
        <taxon>Zarconia navalis</taxon>
    </lineage>
</organism>
<evidence type="ECO:0000256" key="10">
    <source>
        <dbReference type="ARBA" id="ARBA00023136"/>
    </source>
</evidence>
<comment type="subcellular location">
    <subcellularLocation>
        <location evidence="1">Cell membrane</location>
        <topology evidence="1">Multi-pass membrane protein</topology>
    </subcellularLocation>
</comment>
<feature type="domain" description="Peptidase M48" evidence="13">
    <location>
        <begin position="151"/>
        <end position="336"/>
    </location>
</feature>
<name>A0A928VYF7_9CYAN</name>
<evidence type="ECO:0000256" key="12">
    <source>
        <dbReference type="SAM" id="Phobius"/>
    </source>
</evidence>
<gene>
    <name evidence="14" type="ORF">IQ235_16770</name>
</gene>
<feature type="non-terminal residue" evidence="14">
    <location>
        <position position="343"/>
    </location>
</feature>
<keyword evidence="4 12" id="KW-0812">Transmembrane</keyword>
<feature type="transmembrane region" description="Helical" evidence="12">
    <location>
        <begin position="38"/>
        <end position="60"/>
    </location>
</feature>
<evidence type="ECO:0000256" key="2">
    <source>
        <dbReference type="ARBA" id="ARBA00022475"/>
    </source>
</evidence>
<evidence type="ECO:0000256" key="7">
    <source>
        <dbReference type="ARBA" id="ARBA00022833"/>
    </source>
</evidence>
<evidence type="ECO:0000256" key="6">
    <source>
        <dbReference type="ARBA" id="ARBA00022801"/>
    </source>
</evidence>
<dbReference type="CDD" id="cd07328">
    <property type="entry name" value="M48_Ste24p_like"/>
    <property type="match status" value="1"/>
</dbReference>
<dbReference type="GO" id="GO:0006508">
    <property type="term" value="P:proteolysis"/>
    <property type="evidence" value="ECO:0007669"/>
    <property type="project" value="UniProtKB-KW"/>
</dbReference>
<comment type="caution">
    <text evidence="14">The sequence shown here is derived from an EMBL/GenBank/DDBJ whole genome shotgun (WGS) entry which is preliminary data.</text>
</comment>
<dbReference type="InterPro" id="IPR050083">
    <property type="entry name" value="HtpX_protease"/>
</dbReference>
<dbReference type="AlphaFoldDB" id="A0A928VYF7"/>
<keyword evidence="5" id="KW-0479">Metal-binding</keyword>
<dbReference type="GO" id="GO:0005886">
    <property type="term" value="C:plasma membrane"/>
    <property type="evidence" value="ECO:0007669"/>
    <property type="project" value="UniProtKB-SubCell"/>
</dbReference>
<comment type="similarity">
    <text evidence="11">Belongs to the peptidase M48 family.</text>
</comment>
<keyword evidence="7 11" id="KW-0862">Zinc</keyword>
<dbReference type="GO" id="GO:0004222">
    <property type="term" value="F:metalloendopeptidase activity"/>
    <property type="evidence" value="ECO:0007669"/>
    <property type="project" value="InterPro"/>
</dbReference>
<dbReference type="EMBL" id="JADEXN010000354">
    <property type="protein sequence ID" value="MBE9042426.1"/>
    <property type="molecule type" value="Genomic_DNA"/>
</dbReference>
<keyword evidence="3 11" id="KW-0645">Protease</keyword>
<evidence type="ECO:0000256" key="5">
    <source>
        <dbReference type="ARBA" id="ARBA00022723"/>
    </source>
</evidence>
<dbReference type="PANTHER" id="PTHR43221:SF1">
    <property type="entry name" value="PROTEASE HTPX"/>
    <property type="match status" value="1"/>
</dbReference>
<evidence type="ECO:0000256" key="4">
    <source>
        <dbReference type="ARBA" id="ARBA00022692"/>
    </source>
</evidence>
<evidence type="ECO:0000313" key="14">
    <source>
        <dbReference type="EMBL" id="MBE9042426.1"/>
    </source>
</evidence>
<accession>A0A928VYF7</accession>
<protein>
    <submittedName>
        <fullName evidence="14">M48 family metalloprotease</fullName>
    </submittedName>
</protein>
<dbReference type="Proteomes" id="UP000621799">
    <property type="component" value="Unassembled WGS sequence"/>
</dbReference>
<keyword evidence="15" id="KW-1185">Reference proteome</keyword>
<evidence type="ECO:0000256" key="1">
    <source>
        <dbReference type="ARBA" id="ARBA00004651"/>
    </source>
</evidence>
<evidence type="ECO:0000313" key="15">
    <source>
        <dbReference type="Proteomes" id="UP000621799"/>
    </source>
</evidence>
<feature type="transmembrane region" description="Helical" evidence="12">
    <location>
        <begin position="72"/>
        <end position="91"/>
    </location>
</feature>
<evidence type="ECO:0000256" key="8">
    <source>
        <dbReference type="ARBA" id="ARBA00022989"/>
    </source>
</evidence>
<keyword evidence="9 11" id="KW-0482">Metalloprotease</keyword>
<keyword evidence="8 12" id="KW-1133">Transmembrane helix</keyword>
<proteinExistence type="inferred from homology"/>
<evidence type="ECO:0000256" key="11">
    <source>
        <dbReference type="RuleBase" id="RU003983"/>
    </source>
</evidence>
<reference evidence="14" key="1">
    <citation type="submission" date="2020-10" db="EMBL/GenBank/DDBJ databases">
        <authorList>
            <person name="Castelo-Branco R."/>
            <person name="Eusebio N."/>
            <person name="Adriana R."/>
            <person name="Vieira A."/>
            <person name="Brugerolle De Fraissinette N."/>
            <person name="Rezende De Castro R."/>
            <person name="Schneider M.P."/>
            <person name="Vasconcelos V."/>
            <person name="Leao P.N."/>
        </authorList>
    </citation>
    <scope>NUCLEOTIDE SEQUENCE</scope>
    <source>
        <strain evidence="14">LEGE 11467</strain>
    </source>
</reference>
<comment type="cofactor">
    <cofactor evidence="11">
        <name>Zn(2+)</name>
        <dbReference type="ChEBI" id="CHEBI:29105"/>
    </cofactor>
    <text evidence="11">Binds 1 zinc ion per subunit.</text>
</comment>
<keyword evidence="2" id="KW-1003">Cell membrane</keyword>
<dbReference type="PANTHER" id="PTHR43221">
    <property type="entry name" value="PROTEASE HTPX"/>
    <property type="match status" value="1"/>
</dbReference>
<dbReference type="Gene3D" id="3.30.2010.10">
    <property type="entry name" value="Metalloproteases ('zincins'), catalytic domain"/>
    <property type="match status" value="1"/>
</dbReference>
<keyword evidence="6 11" id="KW-0378">Hydrolase</keyword>
<dbReference type="GO" id="GO:0046872">
    <property type="term" value="F:metal ion binding"/>
    <property type="evidence" value="ECO:0007669"/>
    <property type="project" value="UniProtKB-KW"/>
</dbReference>
<dbReference type="RefSeq" id="WP_264322587.1">
    <property type="nucleotide sequence ID" value="NZ_JADEXN010000354.1"/>
</dbReference>
<evidence type="ECO:0000259" key="13">
    <source>
        <dbReference type="Pfam" id="PF01435"/>
    </source>
</evidence>
<keyword evidence="10 12" id="KW-0472">Membrane</keyword>
<dbReference type="Pfam" id="PF01435">
    <property type="entry name" value="Peptidase_M48"/>
    <property type="match status" value="1"/>
</dbReference>
<evidence type="ECO:0000256" key="3">
    <source>
        <dbReference type="ARBA" id="ARBA00022670"/>
    </source>
</evidence>
<dbReference type="InterPro" id="IPR001915">
    <property type="entry name" value="Peptidase_M48"/>
</dbReference>
<sequence>MTIAQTKFDILVAKLEGFSKQKPGQYRLRVALFAALGYAYIFFVLVGLLAIIGLILSAIFFSKRINGSVIKLLIILLIPAWAIVRSLWVTFPPPQGIRLSRRQVPELFALVDELTAKLQAPRFHNILLNREFNAGVVQIPRLGILGWQQNYLLLGLPLMQALSLEQLKAVLAHELGHLSGNHSRFSAWIYRVRKTWLQIYERLHQSDRPGTSILFDRFLNWYWPSFDAYSFTLARMNEYEADRCAAQLAGARNTAEALMNVEIKARFLESSFWSDIHKQIEHQADPPEDVYSSMLGVLHRPVAEDKSDRWLKEALGEKTNNEDTHPCLSDRLKSLGYPISRAR</sequence>